<keyword evidence="6" id="KW-0255">Endonuclease</keyword>
<reference evidence="6 7" key="1">
    <citation type="submission" date="2017-11" db="EMBL/GenBank/DDBJ databases">
        <title>Whole genome sequencing of cultured pathogen.</title>
        <authorList>
            <person name="Hoffmann M."/>
            <person name="Sanchez M."/>
            <person name="Timme R."/>
            <person name="Nudel K."/>
            <person name="Bry L."/>
        </authorList>
    </citation>
    <scope>NUCLEOTIDE SEQUENCE [LARGE SCALE GENOMIC DNA]</scope>
    <source>
        <strain evidence="6 7">216</strain>
    </source>
</reference>
<keyword evidence="6" id="KW-0540">Nuclease</keyword>
<evidence type="ECO:0000259" key="5">
    <source>
        <dbReference type="Pfam" id="PF01420"/>
    </source>
</evidence>
<dbReference type="Pfam" id="PF01420">
    <property type="entry name" value="Methylase_S"/>
    <property type="match status" value="1"/>
</dbReference>
<dbReference type="Gene3D" id="3.90.220.20">
    <property type="entry name" value="DNA methylase specificity domains"/>
    <property type="match status" value="2"/>
</dbReference>
<keyword evidence="4" id="KW-0175">Coiled coil</keyword>
<dbReference type="SUPFAM" id="SSF116734">
    <property type="entry name" value="DNA methylase specificity domain"/>
    <property type="match status" value="2"/>
</dbReference>
<dbReference type="CDD" id="cd17253">
    <property type="entry name" value="RMtype1_S_Eco933I-TRD2-CR2_like"/>
    <property type="match status" value="1"/>
</dbReference>
<keyword evidence="6" id="KW-0378">Hydrolase</keyword>
<dbReference type="InterPro" id="IPR052021">
    <property type="entry name" value="Type-I_RS_S_subunit"/>
</dbReference>
<proteinExistence type="inferred from homology"/>
<name>A0ABC8CNQ3_CORST</name>
<evidence type="ECO:0000256" key="3">
    <source>
        <dbReference type="ARBA" id="ARBA00023125"/>
    </source>
</evidence>
<dbReference type="PANTHER" id="PTHR30408:SF12">
    <property type="entry name" value="TYPE I RESTRICTION ENZYME MJAVIII SPECIFICITY SUBUNIT"/>
    <property type="match status" value="1"/>
</dbReference>
<comment type="similarity">
    <text evidence="1">Belongs to the type-I restriction system S methylase family.</text>
</comment>
<sequence length="389" mass="43603">MASTARHDWPMVRLGDVVEILNGFAFSSKDFGAEGEMPIIRIRDVVSGSTSTYYSGVWDKKYLIQPGEILVGMDGDFNYARWKSAPALLNQRVCRVSADEQRITDSYLFHALQFPLRDIWEKTAFVTVKHLSAKKLAEALIPLPPLNEQRRIAAILDEAGRLVSMQIKKVEGLEALKRVVVEEFLKERGDQEVELGSISEIQSGITKGRKVSKESATSIVPYLSVSNVKDGFLQLHPIKEINATNDEISRYQLQSGDIVLTEGGDPDKLGRGTVWNNKIPICIHQNHIFRVRILKDSTVMTPEVLAAILGSSRPKKHFLRSAKQTTGIASINKSQLSRTPIPSLTRDEVRALSLQIELLKSEQERVEIQRSSLEELRQSLSTRAFQGEL</sequence>
<evidence type="ECO:0000256" key="2">
    <source>
        <dbReference type="ARBA" id="ARBA00022747"/>
    </source>
</evidence>
<dbReference type="PANTHER" id="PTHR30408">
    <property type="entry name" value="TYPE-1 RESTRICTION ENZYME ECOKI SPECIFICITY PROTEIN"/>
    <property type="match status" value="1"/>
</dbReference>
<evidence type="ECO:0000313" key="7">
    <source>
        <dbReference type="Proteomes" id="UP000231994"/>
    </source>
</evidence>
<dbReference type="GO" id="GO:0004519">
    <property type="term" value="F:endonuclease activity"/>
    <property type="evidence" value="ECO:0007669"/>
    <property type="project" value="UniProtKB-KW"/>
</dbReference>
<protein>
    <submittedName>
        <fullName evidence="6">Restriction endonuclease subunit S</fullName>
    </submittedName>
</protein>
<dbReference type="RefSeq" id="WP_100619138.1">
    <property type="nucleotide sequence ID" value="NZ_CP024932.1"/>
</dbReference>
<feature type="coiled-coil region" evidence="4">
    <location>
        <begin position="349"/>
        <end position="379"/>
    </location>
</feature>
<keyword evidence="2" id="KW-0680">Restriction system</keyword>
<dbReference type="GO" id="GO:0009307">
    <property type="term" value="P:DNA restriction-modification system"/>
    <property type="evidence" value="ECO:0007669"/>
    <property type="project" value="UniProtKB-KW"/>
</dbReference>
<dbReference type="Proteomes" id="UP000231994">
    <property type="component" value="Chromosome"/>
</dbReference>
<dbReference type="EMBL" id="CP024932">
    <property type="protein sequence ID" value="ATZ08915.1"/>
    <property type="molecule type" value="Genomic_DNA"/>
</dbReference>
<dbReference type="CDD" id="cd17257">
    <property type="entry name" value="RMtype1_S_EcoBI-TRD1-CR1_like"/>
    <property type="match status" value="1"/>
</dbReference>
<evidence type="ECO:0000256" key="1">
    <source>
        <dbReference type="ARBA" id="ARBA00010923"/>
    </source>
</evidence>
<evidence type="ECO:0000256" key="4">
    <source>
        <dbReference type="SAM" id="Coils"/>
    </source>
</evidence>
<dbReference type="AlphaFoldDB" id="A0ABC8CNQ3"/>
<evidence type="ECO:0000313" key="6">
    <source>
        <dbReference type="EMBL" id="ATZ08915.1"/>
    </source>
</evidence>
<dbReference type="InterPro" id="IPR000055">
    <property type="entry name" value="Restrct_endonuc_typeI_TRD"/>
</dbReference>
<gene>
    <name evidence="6" type="ORF">A9D01_09310</name>
</gene>
<dbReference type="GO" id="GO:0003677">
    <property type="term" value="F:DNA binding"/>
    <property type="evidence" value="ECO:0007669"/>
    <property type="project" value="UniProtKB-KW"/>
</dbReference>
<dbReference type="InterPro" id="IPR044946">
    <property type="entry name" value="Restrct_endonuc_typeI_TRD_sf"/>
</dbReference>
<feature type="domain" description="Type I restriction modification DNA specificity" evidence="5">
    <location>
        <begin position="8"/>
        <end position="161"/>
    </location>
</feature>
<organism evidence="6 7">
    <name type="scientific">Corynebacterium striatum</name>
    <dbReference type="NCBI Taxonomy" id="43770"/>
    <lineage>
        <taxon>Bacteria</taxon>
        <taxon>Bacillati</taxon>
        <taxon>Actinomycetota</taxon>
        <taxon>Actinomycetes</taxon>
        <taxon>Mycobacteriales</taxon>
        <taxon>Corynebacteriaceae</taxon>
        <taxon>Corynebacterium</taxon>
    </lineage>
</organism>
<accession>A0ABC8CNQ3</accession>
<keyword evidence="3" id="KW-0238">DNA-binding</keyword>